<dbReference type="HOGENOM" id="CLU_3398301_0_0_11"/>
<dbReference type="AlphaFoldDB" id="A4FAJ0"/>
<feature type="region of interest" description="Disordered" evidence="1">
    <location>
        <begin position="1"/>
        <end position="31"/>
    </location>
</feature>
<keyword evidence="3" id="KW-1185">Reference proteome</keyword>
<evidence type="ECO:0000313" key="3">
    <source>
        <dbReference type="Proteomes" id="UP000006728"/>
    </source>
</evidence>
<gene>
    <name evidence="2" type="ordered locus">SACE_1747</name>
</gene>
<sequence length="31" mass="2900">MGVDHRSDAARGSSGGGPAETGATSIVSPTA</sequence>
<name>A4FAJ0_SACEN</name>
<evidence type="ECO:0000256" key="1">
    <source>
        <dbReference type="SAM" id="MobiDB-lite"/>
    </source>
</evidence>
<reference evidence="2 3" key="1">
    <citation type="journal article" date="2007" name="Nat. Biotechnol.">
        <title>Complete genome sequence of the erythromycin-producing bacterium Saccharopolyspora erythraea NRRL23338.</title>
        <authorList>
            <person name="Oliynyk M."/>
            <person name="Samborskyy M."/>
            <person name="Lester J.B."/>
            <person name="Mironenko T."/>
            <person name="Scott N."/>
            <person name="Dickens S."/>
            <person name="Haydock S.F."/>
            <person name="Leadlay P.F."/>
        </authorList>
    </citation>
    <scope>NUCLEOTIDE SEQUENCE [LARGE SCALE GENOMIC DNA]</scope>
    <source>
        <strain evidence="3">ATCC 11635 / DSM 40517 / JCM 4748 / NBRC 13426 / NCIMB 8594 / NRRL 2338</strain>
    </source>
</reference>
<organism evidence="2 3">
    <name type="scientific">Saccharopolyspora erythraea (strain ATCC 11635 / DSM 40517 / JCM 4748 / NBRC 13426 / NCIMB 8594 / NRRL 2338)</name>
    <dbReference type="NCBI Taxonomy" id="405948"/>
    <lineage>
        <taxon>Bacteria</taxon>
        <taxon>Bacillati</taxon>
        <taxon>Actinomycetota</taxon>
        <taxon>Actinomycetes</taxon>
        <taxon>Pseudonocardiales</taxon>
        <taxon>Pseudonocardiaceae</taxon>
        <taxon>Saccharopolyspora</taxon>
    </lineage>
</organism>
<feature type="compositionally biased region" description="Polar residues" evidence="1">
    <location>
        <begin position="22"/>
        <end position="31"/>
    </location>
</feature>
<dbReference type="Proteomes" id="UP000006728">
    <property type="component" value="Chromosome"/>
</dbReference>
<dbReference type="EMBL" id="AM420293">
    <property type="protein sequence ID" value="CAM01065.1"/>
    <property type="molecule type" value="Genomic_DNA"/>
</dbReference>
<dbReference type="KEGG" id="sen:SACE_1747"/>
<accession>A4FAJ0</accession>
<evidence type="ECO:0000313" key="2">
    <source>
        <dbReference type="EMBL" id="CAM01065.1"/>
    </source>
</evidence>
<dbReference type="STRING" id="405948.SACE_1747"/>
<proteinExistence type="predicted"/>
<protein>
    <submittedName>
        <fullName evidence="2">Uncharacterized protein</fullName>
    </submittedName>
</protein>